<feature type="region of interest" description="Disordered" evidence="9">
    <location>
        <begin position="382"/>
        <end position="402"/>
    </location>
</feature>
<dbReference type="Gene3D" id="3.30.40.10">
    <property type="entry name" value="Zinc/RING finger domain, C3HC4 (zinc finger)"/>
    <property type="match status" value="1"/>
</dbReference>
<dbReference type="InterPro" id="IPR013083">
    <property type="entry name" value="Znf_RING/FYVE/PHD"/>
</dbReference>
<evidence type="ECO:0000313" key="13">
    <source>
        <dbReference type="RefSeq" id="XP_008576069.1"/>
    </source>
</evidence>
<dbReference type="SMART" id="SM00184">
    <property type="entry name" value="RING"/>
    <property type="match status" value="1"/>
</dbReference>
<feature type="transmembrane region" description="Helical" evidence="10">
    <location>
        <begin position="12"/>
        <end position="32"/>
    </location>
</feature>
<evidence type="ECO:0000256" key="1">
    <source>
        <dbReference type="ARBA" id="ARBA00004370"/>
    </source>
</evidence>
<evidence type="ECO:0000256" key="9">
    <source>
        <dbReference type="SAM" id="MobiDB-lite"/>
    </source>
</evidence>
<proteinExistence type="predicted"/>
<comment type="subcellular location">
    <subcellularLocation>
        <location evidence="1">Membrane</location>
    </subcellularLocation>
</comment>
<keyword evidence="12" id="KW-1185">Reference proteome</keyword>
<keyword evidence="7 10" id="KW-0472">Membrane</keyword>
<evidence type="ECO:0000256" key="8">
    <source>
        <dbReference type="PROSITE-ProRule" id="PRU00175"/>
    </source>
</evidence>
<keyword evidence="6 10" id="KW-1133">Transmembrane helix</keyword>
<gene>
    <name evidence="13" type="primary">RNF128</name>
</gene>
<sequence length="402" mass="44526">MNQENKSSFFRFLVIFTFLLRSTASFSMNAYVTVTYYNETSNYTTTETCECGVYGLVSPVANAMGVVGIPKNNNYQACDYDTEFTNTEKPWIALIERGNCTFSEKIQTAGRRNADAVVVYNSPETGNQTIQMANFGAGDIVAIMIGNLKGTKILHSIQKGVQVTMVIEVGKKHGPWVNHYSIFFVSVSFFIITAATVGYFIFYSARRLRNARAQSRKQRQLKADAKKAIGRLQLRTLKQGDKEIGPDGDSCAVCIELYKPNDLVRILTCNHIFHKTCVDPWLLEHRTCPMCKCDILKALGIEVDVEDGSVSLQVPVSNETSNSASPHEEDNHSETASSGYASVQGADEPPLEEHVQSANENLQLVNHEASCVSVDVVPHVDNPTFEEDETPDHATAVREIKS</sequence>
<dbReference type="Gene3D" id="3.50.30.30">
    <property type="match status" value="1"/>
</dbReference>
<keyword evidence="2 10" id="KW-0812">Transmembrane</keyword>
<evidence type="ECO:0000313" key="12">
    <source>
        <dbReference type="Proteomes" id="UP000694923"/>
    </source>
</evidence>
<dbReference type="SUPFAM" id="SSF57850">
    <property type="entry name" value="RING/U-box"/>
    <property type="match status" value="1"/>
</dbReference>
<evidence type="ECO:0000256" key="10">
    <source>
        <dbReference type="SAM" id="Phobius"/>
    </source>
</evidence>
<dbReference type="RefSeq" id="XP_008576069.1">
    <property type="nucleotide sequence ID" value="XM_008577847.1"/>
</dbReference>
<dbReference type="CDD" id="cd02122">
    <property type="entry name" value="PA_GRAIL_like"/>
    <property type="match status" value="1"/>
</dbReference>
<feature type="transmembrane region" description="Helical" evidence="10">
    <location>
        <begin position="180"/>
        <end position="202"/>
    </location>
</feature>
<evidence type="ECO:0000256" key="3">
    <source>
        <dbReference type="ARBA" id="ARBA00022723"/>
    </source>
</evidence>
<organism evidence="12 13">
    <name type="scientific">Galeopterus variegatus</name>
    <name type="common">Malayan flying lemur</name>
    <name type="synonym">Cynocephalus variegatus</name>
    <dbReference type="NCBI Taxonomy" id="482537"/>
    <lineage>
        <taxon>Eukaryota</taxon>
        <taxon>Metazoa</taxon>
        <taxon>Chordata</taxon>
        <taxon>Craniata</taxon>
        <taxon>Vertebrata</taxon>
        <taxon>Euteleostomi</taxon>
        <taxon>Mammalia</taxon>
        <taxon>Eutheria</taxon>
        <taxon>Euarchontoglires</taxon>
        <taxon>Dermoptera</taxon>
        <taxon>Cynocephalidae</taxon>
        <taxon>Galeopterus</taxon>
    </lineage>
</organism>
<feature type="compositionally biased region" description="Polar residues" evidence="9">
    <location>
        <begin position="316"/>
        <end position="325"/>
    </location>
</feature>
<evidence type="ECO:0000256" key="4">
    <source>
        <dbReference type="ARBA" id="ARBA00022771"/>
    </source>
</evidence>
<evidence type="ECO:0000256" key="6">
    <source>
        <dbReference type="ARBA" id="ARBA00022989"/>
    </source>
</evidence>
<evidence type="ECO:0000256" key="5">
    <source>
        <dbReference type="ARBA" id="ARBA00022833"/>
    </source>
</evidence>
<keyword evidence="5" id="KW-0862">Zinc</keyword>
<feature type="compositionally biased region" description="Basic and acidic residues" evidence="9">
    <location>
        <begin position="391"/>
        <end position="402"/>
    </location>
</feature>
<evidence type="ECO:0000259" key="11">
    <source>
        <dbReference type="PROSITE" id="PS50089"/>
    </source>
</evidence>
<keyword evidence="4 8" id="KW-0863">Zinc-finger</keyword>
<dbReference type="Pfam" id="PF02225">
    <property type="entry name" value="PA"/>
    <property type="match status" value="1"/>
</dbReference>
<dbReference type="Pfam" id="PF13639">
    <property type="entry name" value="zf-RING_2"/>
    <property type="match status" value="1"/>
</dbReference>
<dbReference type="InterPro" id="IPR051073">
    <property type="entry name" value="ZNRF3_Arkadia_E3_ligases"/>
</dbReference>
<dbReference type="CDD" id="cd16802">
    <property type="entry name" value="RING-H2_RNF128-like"/>
    <property type="match status" value="1"/>
</dbReference>
<protein>
    <submittedName>
        <fullName evidence="13">E3 ubiquitin-protein ligase RNF128 isoform X2</fullName>
    </submittedName>
</protein>
<feature type="domain" description="RING-type" evidence="11">
    <location>
        <begin position="251"/>
        <end position="292"/>
    </location>
</feature>
<dbReference type="InterPro" id="IPR046450">
    <property type="entry name" value="PA_dom_sf"/>
</dbReference>
<feature type="region of interest" description="Disordered" evidence="9">
    <location>
        <begin position="316"/>
        <end position="355"/>
    </location>
</feature>
<dbReference type="PANTHER" id="PTHR16200">
    <property type="entry name" value="RING ZINC FINGER"/>
    <property type="match status" value="1"/>
</dbReference>
<accession>A0ABM0R628</accession>
<keyword evidence="3" id="KW-0479">Metal-binding</keyword>
<evidence type="ECO:0000256" key="7">
    <source>
        <dbReference type="ARBA" id="ARBA00023136"/>
    </source>
</evidence>
<dbReference type="GeneID" id="103594609"/>
<name>A0ABM0R628_GALVR</name>
<dbReference type="SUPFAM" id="SSF52025">
    <property type="entry name" value="PA domain"/>
    <property type="match status" value="1"/>
</dbReference>
<reference evidence="13" key="1">
    <citation type="submission" date="2025-08" db="UniProtKB">
        <authorList>
            <consortium name="RefSeq"/>
        </authorList>
    </citation>
    <scope>IDENTIFICATION</scope>
</reference>
<evidence type="ECO:0000256" key="2">
    <source>
        <dbReference type="ARBA" id="ARBA00022692"/>
    </source>
</evidence>
<dbReference type="Proteomes" id="UP000694923">
    <property type="component" value="Unplaced"/>
</dbReference>
<dbReference type="PROSITE" id="PS50089">
    <property type="entry name" value="ZF_RING_2"/>
    <property type="match status" value="1"/>
</dbReference>
<dbReference type="InterPro" id="IPR003137">
    <property type="entry name" value="PA_domain"/>
</dbReference>
<dbReference type="InterPro" id="IPR001841">
    <property type="entry name" value="Znf_RING"/>
</dbReference>